<dbReference type="RefSeq" id="XP_062784942.1">
    <property type="nucleotide sequence ID" value="XM_062928891.1"/>
</dbReference>
<keyword evidence="3" id="KW-1185">Reference proteome</keyword>
<keyword evidence="1" id="KW-0472">Membrane</keyword>
<gene>
    <name evidence="2" type="ORF">CDEST_12735</name>
</gene>
<keyword evidence="1" id="KW-1133">Transmembrane helix</keyword>
<organism evidence="2 3">
    <name type="scientific">Colletotrichum destructivum</name>
    <dbReference type="NCBI Taxonomy" id="34406"/>
    <lineage>
        <taxon>Eukaryota</taxon>
        <taxon>Fungi</taxon>
        <taxon>Dikarya</taxon>
        <taxon>Ascomycota</taxon>
        <taxon>Pezizomycotina</taxon>
        <taxon>Sordariomycetes</taxon>
        <taxon>Hypocreomycetidae</taxon>
        <taxon>Glomerellales</taxon>
        <taxon>Glomerellaceae</taxon>
        <taxon>Colletotrichum</taxon>
        <taxon>Colletotrichum destructivum species complex</taxon>
    </lineage>
</organism>
<feature type="transmembrane region" description="Helical" evidence="1">
    <location>
        <begin position="64"/>
        <end position="89"/>
    </location>
</feature>
<name>A0AAX4IX07_9PEZI</name>
<dbReference type="Proteomes" id="UP001322277">
    <property type="component" value="Chromosome 8"/>
</dbReference>
<proteinExistence type="predicted"/>
<feature type="transmembrane region" description="Helical" evidence="1">
    <location>
        <begin position="143"/>
        <end position="162"/>
    </location>
</feature>
<feature type="transmembrane region" description="Helical" evidence="1">
    <location>
        <begin position="31"/>
        <end position="52"/>
    </location>
</feature>
<feature type="transmembrane region" description="Helical" evidence="1">
    <location>
        <begin position="186"/>
        <end position="208"/>
    </location>
</feature>
<evidence type="ECO:0000256" key="1">
    <source>
        <dbReference type="SAM" id="Phobius"/>
    </source>
</evidence>
<dbReference type="GeneID" id="87949235"/>
<feature type="transmembrane region" description="Helical" evidence="1">
    <location>
        <begin position="253"/>
        <end position="278"/>
    </location>
</feature>
<protein>
    <recommendedName>
        <fullName evidence="4">Integral membrane protein</fullName>
    </recommendedName>
</protein>
<sequence>MAPKGGKGGSSGGNLSIPASCPGAFSSPDSLVVFVLSILVFVFFVAVFFLRCSSNVRVSPGKKLVGLPYVLSVTCFLIGFACHWISLLFRECDVGSYYDFYYWKIAVNVLIGIGNWFLLFVIVWTLNTMLQEHLGYRMTSCKVVCIVILAVTGMLTCARIGLGSYDLWILAEYWESSYDAYPKLNVAYWGFYLLSTVTSGIFSLITAIPLNSRLLLGSRLLGWIVTLLISNVIYVLLITVLCLLDLMASIDSWITWTVVGYTADFFRALTCLLFIFVAHNLAWSKETSTGTNTTATVTHHQPMYESVFIAHQQHPQDAPKSGKPYYHK</sequence>
<dbReference type="KEGG" id="cdet:87949235"/>
<feature type="transmembrane region" description="Helical" evidence="1">
    <location>
        <begin position="220"/>
        <end position="247"/>
    </location>
</feature>
<evidence type="ECO:0000313" key="2">
    <source>
        <dbReference type="EMBL" id="WQF87721.1"/>
    </source>
</evidence>
<accession>A0AAX4IX07</accession>
<keyword evidence="1" id="KW-0812">Transmembrane</keyword>
<dbReference type="EMBL" id="CP137312">
    <property type="protein sequence ID" value="WQF87721.1"/>
    <property type="molecule type" value="Genomic_DNA"/>
</dbReference>
<feature type="transmembrane region" description="Helical" evidence="1">
    <location>
        <begin position="101"/>
        <end position="123"/>
    </location>
</feature>
<evidence type="ECO:0008006" key="4">
    <source>
        <dbReference type="Google" id="ProtNLM"/>
    </source>
</evidence>
<dbReference type="AlphaFoldDB" id="A0AAX4IX07"/>
<evidence type="ECO:0000313" key="3">
    <source>
        <dbReference type="Proteomes" id="UP001322277"/>
    </source>
</evidence>
<reference evidence="3" key="1">
    <citation type="journal article" date="2023" name="bioRxiv">
        <title>Complete genome of the Medicago anthracnose fungus, Colletotrichum destructivum, reveals a mini-chromosome-like region within a core chromosome.</title>
        <authorList>
            <person name="Lapalu N."/>
            <person name="Simon A."/>
            <person name="Lu A."/>
            <person name="Plaumann P.-L."/>
            <person name="Amselem J."/>
            <person name="Pigne S."/>
            <person name="Auger A."/>
            <person name="Koch C."/>
            <person name="Dallery J.-F."/>
            <person name="O'Connell R.J."/>
        </authorList>
    </citation>
    <scope>NUCLEOTIDE SEQUENCE [LARGE SCALE GENOMIC DNA]</scope>
    <source>
        <strain evidence="3">CBS 520.97</strain>
    </source>
</reference>